<keyword evidence="2" id="KW-1185">Reference proteome</keyword>
<accession>A0AAE0PL80</accession>
<organism evidence="1 2">
    <name type="scientific">Sordaria brevicollis</name>
    <dbReference type="NCBI Taxonomy" id="83679"/>
    <lineage>
        <taxon>Eukaryota</taxon>
        <taxon>Fungi</taxon>
        <taxon>Dikarya</taxon>
        <taxon>Ascomycota</taxon>
        <taxon>Pezizomycotina</taxon>
        <taxon>Sordariomycetes</taxon>
        <taxon>Sordariomycetidae</taxon>
        <taxon>Sordariales</taxon>
        <taxon>Sordariaceae</taxon>
        <taxon>Sordaria</taxon>
    </lineage>
</organism>
<sequence>MVSVGGHKRNGVAAMLLVMVQGSDLIIYWSSGSKAQVKKGPPFAKSRQSLYPRCVCLGHSKQVLRFRPSNPLLYRPLFVRIQYTLFLQSSHNFAM</sequence>
<reference evidence="1" key="2">
    <citation type="submission" date="2023-07" db="EMBL/GenBank/DDBJ databases">
        <authorList>
            <consortium name="Lawrence Berkeley National Laboratory"/>
            <person name="Haridas S."/>
            <person name="Hensen N."/>
            <person name="Bonometti L."/>
            <person name="Westerberg I."/>
            <person name="Brannstrom I.O."/>
            <person name="Guillou S."/>
            <person name="Cros-Aarteil S."/>
            <person name="Calhoun S."/>
            <person name="Kuo A."/>
            <person name="Mondo S."/>
            <person name="Pangilinan J."/>
            <person name="Riley R."/>
            <person name="LaButti K."/>
            <person name="Andreopoulos B."/>
            <person name="Lipzen A."/>
            <person name="Chen C."/>
            <person name="Yanf M."/>
            <person name="Daum C."/>
            <person name="Ng V."/>
            <person name="Clum A."/>
            <person name="Steindorff A."/>
            <person name="Ohm R."/>
            <person name="Martin F."/>
            <person name="Silar P."/>
            <person name="Natvig D."/>
            <person name="Lalanne C."/>
            <person name="Gautier V."/>
            <person name="Ament-velasquez S.L."/>
            <person name="Kruys A."/>
            <person name="Hutchinson M.I."/>
            <person name="Powell A.J."/>
            <person name="Barry K."/>
            <person name="Miller A.N."/>
            <person name="Grigoriev I.V."/>
            <person name="Debuchy R."/>
            <person name="Gladieux P."/>
            <person name="Thoren M.H."/>
            <person name="Johannesson H."/>
        </authorList>
    </citation>
    <scope>NUCLEOTIDE SEQUENCE</scope>
    <source>
        <strain evidence="1">FGSC 1904</strain>
    </source>
</reference>
<name>A0AAE0PL80_SORBR</name>
<dbReference type="AlphaFoldDB" id="A0AAE0PL80"/>
<comment type="caution">
    <text evidence="1">The sequence shown here is derived from an EMBL/GenBank/DDBJ whole genome shotgun (WGS) entry which is preliminary data.</text>
</comment>
<proteinExistence type="predicted"/>
<gene>
    <name evidence="1" type="ORF">B0T20DRAFT_126724</name>
</gene>
<protein>
    <submittedName>
        <fullName evidence="1">Uncharacterized protein</fullName>
    </submittedName>
</protein>
<evidence type="ECO:0000313" key="1">
    <source>
        <dbReference type="EMBL" id="KAK3401929.1"/>
    </source>
</evidence>
<dbReference type="EMBL" id="JAUTDP010000002">
    <property type="protein sequence ID" value="KAK3401929.1"/>
    <property type="molecule type" value="Genomic_DNA"/>
</dbReference>
<reference evidence="1" key="1">
    <citation type="journal article" date="2023" name="Mol. Phylogenet. Evol.">
        <title>Genome-scale phylogeny and comparative genomics of the fungal order Sordariales.</title>
        <authorList>
            <person name="Hensen N."/>
            <person name="Bonometti L."/>
            <person name="Westerberg I."/>
            <person name="Brannstrom I.O."/>
            <person name="Guillou S."/>
            <person name="Cros-Aarteil S."/>
            <person name="Calhoun S."/>
            <person name="Haridas S."/>
            <person name="Kuo A."/>
            <person name="Mondo S."/>
            <person name="Pangilinan J."/>
            <person name="Riley R."/>
            <person name="LaButti K."/>
            <person name="Andreopoulos B."/>
            <person name="Lipzen A."/>
            <person name="Chen C."/>
            <person name="Yan M."/>
            <person name="Daum C."/>
            <person name="Ng V."/>
            <person name="Clum A."/>
            <person name="Steindorff A."/>
            <person name="Ohm R.A."/>
            <person name="Martin F."/>
            <person name="Silar P."/>
            <person name="Natvig D.O."/>
            <person name="Lalanne C."/>
            <person name="Gautier V."/>
            <person name="Ament-Velasquez S.L."/>
            <person name="Kruys A."/>
            <person name="Hutchinson M.I."/>
            <person name="Powell A.J."/>
            <person name="Barry K."/>
            <person name="Miller A.N."/>
            <person name="Grigoriev I.V."/>
            <person name="Debuchy R."/>
            <person name="Gladieux P."/>
            <person name="Hiltunen Thoren M."/>
            <person name="Johannesson H."/>
        </authorList>
    </citation>
    <scope>NUCLEOTIDE SEQUENCE</scope>
    <source>
        <strain evidence="1">FGSC 1904</strain>
    </source>
</reference>
<evidence type="ECO:0000313" key="2">
    <source>
        <dbReference type="Proteomes" id="UP001281003"/>
    </source>
</evidence>
<dbReference type="Proteomes" id="UP001281003">
    <property type="component" value="Unassembled WGS sequence"/>
</dbReference>